<dbReference type="InterPro" id="IPR036116">
    <property type="entry name" value="FN3_sf"/>
</dbReference>
<protein>
    <recommendedName>
        <fullName evidence="4">Fibronectin type-III domain-containing protein</fullName>
    </recommendedName>
</protein>
<keyword evidence="3" id="KW-1185">Reference proteome</keyword>
<gene>
    <name evidence="2" type="ORF">Tel_07225</name>
</gene>
<evidence type="ECO:0000313" key="3">
    <source>
        <dbReference type="Proteomes" id="UP000055136"/>
    </source>
</evidence>
<evidence type="ECO:0000313" key="2">
    <source>
        <dbReference type="EMBL" id="ALP52962.1"/>
    </source>
</evidence>
<evidence type="ECO:0008006" key="4">
    <source>
        <dbReference type="Google" id="ProtNLM"/>
    </source>
</evidence>
<dbReference type="InterPro" id="IPR013783">
    <property type="entry name" value="Ig-like_fold"/>
</dbReference>
<keyword evidence="1" id="KW-0472">Membrane</keyword>
<feature type="transmembrane region" description="Helical" evidence="1">
    <location>
        <begin position="117"/>
        <end position="136"/>
    </location>
</feature>
<accession>A0A0S2TCW2</accession>
<keyword evidence="1" id="KW-0812">Transmembrane</keyword>
<dbReference type="Proteomes" id="UP000055136">
    <property type="component" value="Chromosome"/>
</dbReference>
<organism evidence="2 3">
    <name type="scientific">Candidatus Tenderia electrophaga</name>
    <dbReference type="NCBI Taxonomy" id="1748243"/>
    <lineage>
        <taxon>Bacteria</taxon>
        <taxon>Pseudomonadati</taxon>
        <taxon>Pseudomonadota</taxon>
        <taxon>Gammaproteobacteria</taxon>
        <taxon>Candidatus Tenderiales</taxon>
        <taxon>Candidatus Tenderiaceae</taxon>
        <taxon>Candidatus Tenderia</taxon>
    </lineage>
</organism>
<sequence>MLAIVLWAQSPLSHAQGLPAPEISSNTEVATGGYYQVSWKLPTQTGSAVPQFELQESSEQTFSGARRLYQGPDLARVISGQRDGTRYYRVRASVDGRNTPWSTPVSVAVAHHPLSRALSFFAAGAVVFGATVTVIIKGARKAQRDA</sequence>
<dbReference type="SUPFAM" id="SSF49265">
    <property type="entry name" value="Fibronectin type III"/>
    <property type="match status" value="1"/>
</dbReference>
<dbReference type="EMBL" id="CP013099">
    <property type="protein sequence ID" value="ALP52962.1"/>
    <property type="molecule type" value="Genomic_DNA"/>
</dbReference>
<keyword evidence="1" id="KW-1133">Transmembrane helix</keyword>
<proteinExistence type="predicted"/>
<dbReference type="AlphaFoldDB" id="A0A0S2TCW2"/>
<dbReference type="Gene3D" id="2.60.40.10">
    <property type="entry name" value="Immunoglobulins"/>
    <property type="match status" value="1"/>
</dbReference>
<name>A0A0S2TCW2_9GAMM</name>
<evidence type="ECO:0000256" key="1">
    <source>
        <dbReference type="SAM" id="Phobius"/>
    </source>
</evidence>
<dbReference type="KEGG" id="tee:Tel_07225"/>
<reference evidence="2" key="1">
    <citation type="submission" date="2015-10" db="EMBL/GenBank/DDBJ databases">
        <title>Description of Candidatus Tenderia electrophaga gen. nov, sp. nov., an Uncultivated Electroautotroph from a Biocathode Enrichment.</title>
        <authorList>
            <person name="Eddie B.J."/>
            <person name="Malanoski A.P."/>
            <person name="Wang Z."/>
            <person name="Hall R.J."/>
            <person name="Oh S.D."/>
            <person name="Heiner C."/>
            <person name="Lin B."/>
            <person name="Strycharz-Glaven S.M."/>
        </authorList>
    </citation>
    <scope>NUCLEOTIDE SEQUENCE [LARGE SCALE GENOMIC DNA]</scope>
    <source>
        <strain evidence="2">NRL1</strain>
    </source>
</reference>